<evidence type="ECO:0000256" key="5">
    <source>
        <dbReference type="ARBA" id="ARBA00022723"/>
    </source>
</evidence>
<dbReference type="InterPro" id="IPR017972">
    <property type="entry name" value="Cyt_P450_CS"/>
</dbReference>
<evidence type="ECO:0000256" key="1">
    <source>
        <dbReference type="ARBA" id="ARBA00001971"/>
    </source>
</evidence>
<comment type="similarity">
    <text evidence="3 10">Belongs to the cytochrome P450 family.</text>
</comment>
<evidence type="ECO:0000256" key="10">
    <source>
        <dbReference type="RuleBase" id="RU000461"/>
    </source>
</evidence>
<dbReference type="AlphaFoldDB" id="A0A6A4I9Y2"/>
<dbReference type="SUPFAM" id="SSF48264">
    <property type="entry name" value="Cytochrome P450"/>
    <property type="match status" value="1"/>
</dbReference>
<evidence type="ECO:0000256" key="4">
    <source>
        <dbReference type="ARBA" id="ARBA00022617"/>
    </source>
</evidence>
<protein>
    <submittedName>
        <fullName evidence="12">Cytochrome P450</fullName>
    </submittedName>
</protein>
<name>A0A6A4I9Y2_9AGAR</name>
<dbReference type="Gene3D" id="1.10.630.10">
    <property type="entry name" value="Cytochrome P450"/>
    <property type="match status" value="1"/>
</dbReference>
<evidence type="ECO:0000256" key="7">
    <source>
        <dbReference type="ARBA" id="ARBA00023004"/>
    </source>
</evidence>
<dbReference type="InterPro" id="IPR002401">
    <property type="entry name" value="Cyt_P450_E_grp-I"/>
</dbReference>
<reference evidence="12" key="1">
    <citation type="journal article" date="2019" name="Environ. Microbiol.">
        <title>Fungal ecological strategies reflected in gene transcription - a case study of two litter decomposers.</title>
        <authorList>
            <person name="Barbi F."/>
            <person name="Kohler A."/>
            <person name="Barry K."/>
            <person name="Baskaran P."/>
            <person name="Daum C."/>
            <person name="Fauchery L."/>
            <person name="Ihrmark K."/>
            <person name="Kuo A."/>
            <person name="LaButti K."/>
            <person name="Lipzen A."/>
            <person name="Morin E."/>
            <person name="Grigoriev I.V."/>
            <person name="Henrissat B."/>
            <person name="Lindahl B."/>
            <person name="Martin F."/>
        </authorList>
    </citation>
    <scope>NUCLEOTIDE SEQUENCE</scope>
    <source>
        <strain evidence="12">JB14</strain>
    </source>
</reference>
<keyword evidence="11" id="KW-0472">Membrane</keyword>
<evidence type="ECO:0000313" key="13">
    <source>
        <dbReference type="Proteomes" id="UP000799118"/>
    </source>
</evidence>
<dbReference type="PRINTS" id="PR00463">
    <property type="entry name" value="EP450I"/>
</dbReference>
<keyword evidence="8 10" id="KW-0503">Monooxygenase</keyword>
<keyword evidence="13" id="KW-1185">Reference proteome</keyword>
<keyword evidence="11" id="KW-0812">Transmembrane</keyword>
<comment type="pathway">
    <text evidence="2">Secondary metabolite biosynthesis.</text>
</comment>
<dbReference type="InterPro" id="IPR001128">
    <property type="entry name" value="Cyt_P450"/>
</dbReference>
<dbReference type="PANTHER" id="PTHR24305">
    <property type="entry name" value="CYTOCHROME P450"/>
    <property type="match status" value="1"/>
</dbReference>
<evidence type="ECO:0000256" key="2">
    <source>
        <dbReference type="ARBA" id="ARBA00005179"/>
    </source>
</evidence>
<dbReference type="EMBL" id="ML769389">
    <property type="protein sequence ID" value="KAE9408932.1"/>
    <property type="molecule type" value="Genomic_DNA"/>
</dbReference>
<dbReference type="CDD" id="cd11061">
    <property type="entry name" value="CYP67-like"/>
    <property type="match status" value="1"/>
</dbReference>
<dbReference type="InterPro" id="IPR036396">
    <property type="entry name" value="Cyt_P450_sf"/>
</dbReference>
<dbReference type="OrthoDB" id="1470350at2759"/>
<dbReference type="GO" id="GO:0004497">
    <property type="term" value="F:monooxygenase activity"/>
    <property type="evidence" value="ECO:0007669"/>
    <property type="project" value="UniProtKB-KW"/>
</dbReference>
<evidence type="ECO:0000256" key="11">
    <source>
        <dbReference type="SAM" id="Phobius"/>
    </source>
</evidence>
<evidence type="ECO:0000313" key="12">
    <source>
        <dbReference type="EMBL" id="KAE9408932.1"/>
    </source>
</evidence>
<dbReference type="Proteomes" id="UP000799118">
    <property type="component" value="Unassembled WGS sequence"/>
</dbReference>
<keyword evidence="7 9" id="KW-0408">Iron</keyword>
<evidence type="ECO:0000256" key="8">
    <source>
        <dbReference type="ARBA" id="ARBA00023033"/>
    </source>
</evidence>
<proteinExistence type="inferred from homology"/>
<evidence type="ECO:0000256" key="6">
    <source>
        <dbReference type="ARBA" id="ARBA00023002"/>
    </source>
</evidence>
<keyword evidence="5 9" id="KW-0479">Metal-binding</keyword>
<keyword evidence="4 9" id="KW-0349">Heme</keyword>
<evidence type="ECO:0000256" key="9">
    <source>
        <dbReference type="PIRSR" id="PIRSR602401-1"/>
    </source>
</evidence>
<dbReference type="Pfam" id="PF00067">
    <property type="entry name" value="p450"/>
    <property type="match status" value="1"/>
</dbReference>
<comment type="cofactor">
    <cofactor evidence="1 9">
        <name>heme</name>
        <dbReference type="ChEBI" id="CHEBI:30413"/>
    </cofactor>
</comment>
<dbReference type="PANTHER" id="PTHR24305:SF29">
    <property type="entry name" value="BENZOATE-PARA-HYDROXYLASE"/>
    <property type="match status" value="1"/>
</dbReference>
<dbReference type="GO" id="GO:0016705">
    <property type="term" value="F:oxidoreductase activity, acting on paired donors, with incorporation or reduction of molecular oxygen"/>
    <property type="evidence" value="ECO:0007669"/>
    <property type="project" value="InterPro"/>
</dbReference>
<dbReference type="PROSITE" id="PS00086">
    <property type="entry name" value="CYTOCHROME_P450"/>
    <property type="match status" value="1"/>
</dbReference>
<gene>
    <name evidence="12" type="ORF">BT96DRAFT_807353</name>
</gene>
<keyword evidence="6 10" id="KW-0560">Oxidoreductase</keyword>
<sequence length="507" mass="56838">MDFSIALYTFFLAIVLFHFIPWIIDAYGIRSYPGPLLAKLSDFWLGWVAFRGHRSEIIHELHRKLGPIVRIAPNHISIADPKAIKDIYAHRNGPLKSEFYDGFLSIVPGTFTTRSRKVHARKRKMLAQALTTESIAQFETIVQHHVCYLVDRLGALFEDTDEWFDCLAWMNYLIFDTIGDLVFGTPFGMLAAGKDTAPVAQDLNATMALYGSGITTAFTEFPAAKILEDRSAHSAHMGVLPAHWRPVARLLPWYREKNRRFQAFNRLTAMAIAKRLAGSEDRDDLLNKIRTAKDENDLPLGREELTVEAATLLLGGTHTTSTSLCAIIYSIAQNPQCQARLQRELDDTSLETADALDSLPYLNACINEGLRLYPAIGQGLPRVIPPGGLVACGVYFRAGTVVSVPSFTIHRCEAIWGDEPDLFLPERWLQGDASKLESNLLSFSIGPRSCAGRLLALMQLRITIASLFRRFNFALKHPDDQMNIKEGFVRRPEYCFVGIQHRASNSS</sequence>
<organism evidence="12 13">
    <name type="scientific">Gymnopus androsaceus JB14</name>
    <dbReference type="NCBI Taxonomy" id="1447944"/>
    <lineage>
        <taxon>Eukaryota</taxon>
        <taxon>Fungi</taxon>
        <taxon>Dikarya</taxon>
        <taxon>Basidiomycota</taxon>
        <taxon>Agaricomycotina</taxon>
        <taxon>Agaricomycetes</taxon>
        <taxon>Agaricomycetidae</taxon>
        <taxon>Agaricales</taxon>
        <taxon>Marasmiineae</taxon>
        <taxon>Omphalotaceae</taxon>
        <taxon>Gymnopus</taxon>
    </lineage>
</organism>
<feature type="transmembrane region" description="Helical" evidence="11">
    <location>
        <begin position="6"/>
        <end position="24"/>
    </location>
</feature>
<feature type="binding site" description="axial binding residue" evidence="9">
    <location>
        <position position="450"/>
    </location>
    <ligand>
        <name>heme</name>
        <dbReference type="ChEBI" id="CHEBI:30413"/>
    </ligand>
    <ligandPart>
        <name>Fe</name>
        <dbReference type="ChEBI" id="CHEBI:18248"/>
    </ligandPart>
</feature>
<dbReference type="GO" id="GO:0005506">
    <property type="term" value="F:iron ion binding"/>
    <property type="evidence" value="ECO:0007669"/>
    <property type="project" value="InterPro"/>
</dbReference>
<dbReference type="InterPro" id="IPR050121">
    <property type="entry name" value="Cytochrome_P450_monoxygenase"/>
</dbReference>
<evidence type="ECO:0000256" key="3">
    <source>
        <dbReference type="ARBA" id="ARBA00010617"/>
    </source>
</evidence>
<keyword evidence="11" id="KW-1133">Transmembrane helix</keyword>
<dbReference type="GO" id="GO:0020037">
    <property type="term" value="F:heme binding"/>
    <property type="evidence" value="ECO:0007669"/>
    <property type="project" value="InterPro"/>
</dbReference>
<accession>A0A6A4I9Y2</accession>
<dbReference type="PRINTS" id="PR00385">
    <property type="entry name" value="P450"/>
</dbReference>